<dbReference type="EMBL" id="CP043930">
    <property type="protein sequence ID" value="QGQ24009.1"/>
    <property type="molecule type" value="Genomic_DNA"/>
</dbReference>
<dbReference type="AlphaFoldDB" id="A0A6I6AGV5"/>
<keyword evidence="3" id="KW-1185">Reference proteome</keyword>
<gene>
    <name evidence="2" type="ORF">F1728_15535</name>
</gene>
<sequence length="150" mass="16125">MPETITTSELREFLNGVVQRLAEPQASDILSKWNDDLASALGEGFLDSQSSGGIAWAPPKHPRPPGHNPGTRPLIDTGKLMQSVISNSSGHIETVTQDSTLLGTSVFYAAFHQYGTGTIPARPFIGISEDLQDSAAEKLRDHIMTVIDAI</sequence>
<evidence type="ECO:0000256" key="1">
    <source>
        <dbReference type="SAM" id="MobiDB-lite"/>
    </source>
</evidence>
<dbReference type="InterPro" id="IPR006522">
    <property type="entry name" value="Phage_virion_morphogenesis"/>
</dbReference>
<dbReference type="Pfam" id="PF05069">
    <property type="entry name" value="Phage_tail_S"/>
    <property type="match status" value="1"/>
</dbReference>
<accession>A0A6I6AGV5</accession>
<feature type="region of interest" description="Disordered" evidence="1">
    <location>
        <begin position="51"/>
        <end position="71"/>
    </location>
</feature>
<protein>
    <recommendedName>
        <fullName evidence="4">Phage virion morphogenesis protein</fullName>
    </recommendedName>
</protein>
<reference evidence="2 3" key="1">
    <citation type="submission" date="2019-09" db="EMBL/GenBank/DDBJ databases">
        <title>Gimesia benthica sp. nov., a novel bacterium isolated from deep-sea water of the Northwest Indian Ocean.</title>
        <authorList>
            <person name="Dai X."/>
        </authorList>
    </citation>
    <scope>NUCLEOTIDE SEQUENCE [LARGE SCALE GENOMIC DNA]</scope>
    <source>
        <strain evidence="2 3">E7</strain>
    </source>
</reference>
<dbReference type="KEGG" id="gim:F1728_15535"/>
<dbReference type="Proteomes" id="UP000427281">
    <property type="component" value="Chromosome"/>
</dbReference>
<name>A0A6I6AGV5_9PLAN</name>
<organism evidence="2 3">
    <name type="scientific">Gimesia benthica</name>
    <dbReference type="NCBI Taxonomy" id="2608982"/>
    <lineage>
        <taxon>Bacteria</taxon>
        <taxon>Pseudomonadati</taxon>
        <taxon>Planctomycetota</taxon>
        <taxon>Planctomycetia</taxon>
        <taxon>Planctomycetales</taxon>
        <taxon>Planctomycetaceae</taxon>
        <taxon>Gimesia</taxon>
    </lineage>
</organism>
<evidence type="ECO:0008006" key="4">
    <source>
        <dbReference type="Google" id="ProtNLM"/>
    </source>
</evidence>
<dbReference type="RefSeq" id="WP_155364900.1">
    <property type="nucleotide sequence ID" value="NZ_CP043930.1"/>
</dbReference>
<evidence type="ECO:0000313" key="2">
    <source>
        <dbReference type="EMBL" id="QGQ24009.1"/>
    </source>
</evidence>
<evidence type="ECO:0000313" key="3">
    <source>
        <dbReference type="Proteomes" id="UP000427281"/>
    </source>
</evidence>
<proteinExistence type="predicted"/>